<keyword evidence="2" id="KW-1185">Reference proteome</keyword>
<comment type="caution">
    <text evidence="1">The sequence shown here is derived from an EMBL/GenBank/DDBJ whole genome shotgun (WGS) entry which is preliminary data.</text>
</comment>
<dbReference type="RefSeq" id="WP_138196624.1">
    <property type="nucleotide sequence ID" value="NZ_VCIW01000018.1"/>
</dbReference>
<sequence length="195" mass="22760">MIKYEDFTNQLLQSARDSGLEPYYIKNKIETTSLERGFSFLCVPAIENPPHLIRAEVSFHWDSMMTAESIYGGNCSLYHDETEECTHDDLPNEAFTELEIEYQFEIDKSYLNNTDFINRELINTFQGNMVHNNLPFIRWEAFVNPEGNAGVSKVTAGHHWIVKLDEEEYDFEDIFLEINNNIKELSVLPFIKKSF</sequence>
<accession>A0A5R9G9Q0</accession>
<protein>
    <submittedName>
        <fullName evidence="1">Uncharacterized protein</fullName>
    </submittedName>
</protein>
<organism evidence="1 2">
    <name type="scientific">Paenibacillus antri</name>
    <dbReference type="NCBI Taxonomy" id="2582848"/>
    <lineage>
        <taxon>Bacteria</taxon>
        <taxon>Bacillati</taxon>
        <taxon>Bacillota</taxon>
        <taxon>Bacilli</taxon>
        <taxon>Bacillales</taxon>
        <taxon>Paenibacillaceae</taxon>
        <taxon>Paenibacillus</taxon>
    </lineage>
</organism>
<dbReference type="AlphaFoldDB" id="A0A5R9G9Q0"/>
<reference evidence="1 2" key="1">
    <citation type="submission" date="2019-05" db="EMBL/GenBank/DDBJ databases">
        <authorList>
            <person name="Narsing Rao M.P."/>
            <person name="Li W.J."/>
        </authorList>
    </citation>
    <scope>NUCLEOTIDE SEQUENCE [LARGE SCALE GENOMIC DNA]</scope>
    <source>
        <strain evidence="1 2">SYSU_K30003</strain>
    </source>
</reference>
<name>A0A5R9G9Q0_9BACL</name>
<gene>
    <name evidence="1" type="ORF">FE782_22615</name>
</gene>
<dbReference type="OrthoDB" id="151183at2"/>
<dbReference type="Proteomes" id="UP000309676">
    <property type="component" value="Unassembled WGS sequence"/>
</dbReference>
<evidence type="ECO:0000313" key="2">
    <source>
        <dbReference type="Proteomes" id="UP000309676"/>
    </source>
</evidence>
<evidence type="ECO:0000313" key="1">
    <source>
        <dbReference type="EMBL" id="TLS49804.1"/>
    </source>
</evidence>
<dbReference type="EMBL" id="VCIW01000018">
    <property type="protein sequence ID" value="TLS49804.1"/>
    <property type="molecule type" value="Genomic_DNA"/>
</dbReference>
<proteinExistence type="predicted"/>